<gene>
    <name evidence="2" type="ORF">H7B90_09890</name>
</gene>
<name>A0A841TVP6_9BACL</name>
<comment type="caution">
    <text evidence="2">The sequence shown here is derived from an EMBL/GenBank/DDBJ whole genome shotgun (WGS) entry which is preliminary data.</text>
</comment>
<evidence type="ECO:0000313" key="2">
    <source>
        <dbReference type="EMBL" id="MBB6691709.1"/>
    </source>
</evidence>
<keyword evidence="2" id="KW-0808">Transferase</keyword>
<dbReference type="PANTHER" id="PTHR34047:SF8">
    <property type="entry name" value="PROTEIN YKFC"/>
    <property type="match status" value="1"/>
</dbReference>
<organism evidence="2 3">
    <name type="scientific">Cohnella xylanilytica</name>
    <dbReference type="NCBI Taxonomy" id="557555"/>
    <lineage>
        <taxon>Bacteria</taxon>
        <taxon>Bacillati</taxon>
        <taxon>Bacillota</taxon>
        <taxon>Bacilli</taxon>
        <taxon>Bacillales</taxon>
        <taxon>Paenibacillaceae</taxon>
        <taxon>Cohnella</taxon>
    </lineage>
</organism>
<dbReference type="InterPro" id="IPR049030">
    <property type="entry name" value="AI2M-like_HNH"/>
</dbReference>
<keyword evidence="2" id="KW-0548">Nucleotidyltransferase</keyword>
<dbReference type="GO" id="GO:0003964">
    <property type="term" value="F:RNA-directed DNA polymerase activity"/>
    <property type="evidence" value="ECO:0007669"/>
    <property type="project" value="UniProtKB-KW"/>
</dbReference>
<dbReference type="InterPro" id="IPR051083">
    <property type="entry name" value="GrpII_Intron_Splice-Mob/Def"/>
</dbReference>
<proteinExistence type="predicted"/>
<dbReference type="PROSITE" id="PS50878">
    <property type="entry name" value="RT_POL"/>
    <property type="match status" value="1"/>
</dbReference>
<dbReference type="InterPro" id="IPR000477">
    <property type="entry name" value="RT_dom"/>
</dbReference>
<accession>A0A841TVP6</accession>
<evidence type="ECO:0000259" key="1">
    <source>
        <dbReference type="PROSITE" id="PS50878"/>
    </source>
</evidence>
<dbReference type="InterPro" id="IPR043502">
    <property type="entry name" value="DNA/RNA_pol_sf"/>
</dbReference>
<dbReference type="AlphaFoldDB" id="A0A841TVP6"/>
<keyword evidence="2" id="KW-0695">RNA-directed DNA polymerase</keyword>
<reference evidence="2 3" key="1">
    <citation type="submission" date="2020-08" db="EMBL/GenBank/DDBJ databases">
        <title>Cohnella phylogeny.</title>
        <authorList>
            <person name="Dunlap C."/>
        </authorList>
    </citation>
    <scope>NUCLEOTIDE SEQUENCE [LARGE SCALE GENOMIC DNA]</scope>
    <source>
        <strain evidence="2 3">DSM 25239</strain>
    </source>
</reference>
<keyword evidence="3" id="KW-1185">Reference proteome</keyword>
<dbReference type="Pfam" id="PF00078">
    <property type="entry name" value="RVT_1"/>
    <property type="match status" value="2"/>
</dbReference>
<sequence>MRNPLEVLKSLSTKACNSKYRFQRLYRNLYNPEFYLMAYQNIYAKPGNMTKGADGQTIDGMGMERISKLIDSMRNHSYQPNPARRVYIRKANGKMRPLGIPSFDDKLVQEVVRMMLESIYERTFSRLSHGFRPNRSCHTALVQIKKEFTGAKWFVEGDIKGFFDNIDHHIMVDTLRRRIDDEYFIALIWKFLKAGYLEDWKFHNTYSGTPQGSIISPILSNIYLDRFDKHMEKYIKSFDRGTFPFHQRTKEYRFWEYKLSVKRKETTARWNGMFDEEKQLALQEIKALKTSMQSVHCRDPFDPTFRRLKYVRYADDFLVGIIGSKEDAVQVKRDIGNYLRETLKLEMSEEKTLITHTATKARFLGYDICVCRDQQTHYGRRSMSNRVLLYMPQEKWLKKLLAYKALRIKTDRDQKKIWRPKHRRYLVENDDLEILKKYNSEILGMYNYYRLAHNVSNLQSFKYVMEYSMYRTFCLKYQCSIGKLKRKYCIDGKFAVRYQTTSGEKTLFLYNGGFRRQEMPDTRPSIDNNPDNISVTMARTSMMDRIKACKCEWCGKGGVSIHMHHVRKLKDLKGKRAWEKVMVARKRKTMALCVSCHKKLHAGLLD</sequence>
<dbReference type="Pfam" id="PF01348">
    <property type="entry name" value="Intron_maturas2"/>
    <property type="match status" value="1"/>
</dbReference>
<dbReference type="GO" id="GO:0006397">
    <property type="term" value="P:mRNA processing"/>
    <property type="evidence" value="ECO:0007669"/>
    <property type="project" value="InterPro"/>
</dbReference>
<dbReference type="EMBL" id="JACJVR010000033">
    <property type="protein sequence ID" value="MBB6691709.1"/>
    <property type="molecule type" value="Genomic_DNA"/>
</dbReference>
<protein>
    <submittedName>
        <fullName evidence="2">Group II intron reverse transcriptase/maturase</fullName>
    </submittedName>
</protein>
<feature type="domain" description="Reverse transcriptase" evidence="1">
    <location>
        <begin position="69"/>
        <end position="368"/>
    </location>
</feature>
<dbReference type="SUPFAM" id="SSF56672">
    <property type="entry name" value="DNA/RNA polymerases"/>
    <property type="match status" value="1"/>
</dbReference>
<dbReference type="PANTHER" id="PTHR34047">
    <property type="entry name" value="NUCLEAR INTRON MATURASE 1, MITOCHONDRIAL-RELATED"/>
    <property type="match status" value="1"/>
</dbReference>
<dbReference type="CDD" id="cd01651">
    <property type="entry name" value="RT_G2_intron"/>
    <property type="match status" value="1"/>
</dbReference>
<dbReference type="Proteomes" id="UP000553776">
    <property type="component" value="Unassembled WGS sequence"/>
</dbReference>
<dbReference type="Pfam" id="PF21368">
    <property type="entry name" value="AI2M-like_HNH"/>
    <property type="match status" value="1"/>
</dbReference>
<dbReference type="RefSeq" id="WP_185135708.1">
    <property type="nucleotide sequence ID" value="NZ_JACJVR010000033.1"/>
</dbReference>
<evidence type="ECO:0000313" key="3">
    <source>
        <dbReference type="Proteomes" id="UP000553776"/>
    </source>
</evidence>
<dbReference type="InterPro" id="IPR024937">
    <property type="entry name" value="Domain_X"/>
</dbReference>